<evidence type="ECO:0000313" key="4">
    <source>
        <dbReference type="Proteomes" id="UP000680348"/>
    </source>
</evidence>
<reference evidence="3" key="1">
    <citation type="submission" date="2021-04" db="EMBL/GenBank/DDBJ databases">
        <title>Pseudaminobacter soli sp. nov., isolated from paddy soil contaminated by heavy metals.</title>
        <authorList>
            <person name="Zhang K."/>
        </authorList>
    </citation>
    <scope>NUCLEOTIDE SEQUENCE</scope>
    <source>
        <strain evidence="3">19-2017</strain>
    </source>
</reference>
<dbReference type="Pfam" id="PF01471">
    <property type="entry name" value="PG_binding_1"/>
    <property type="match status" value="1"/>
</dbReference>
<evidence type="ECO:0000259" key="2">
    <source>
        <dbReference type="Pfam" id="PF11860"/>
    </source>
</evidence>
<feature type="domain" description="N-acetylmuramidase" evidence="2">
    <location>
        <begin position="23"/>
        <end position="189"/>
    </location>
</feature>
<dbReference type="RefSeq" id="WP_188255640.1">
    <property type="nucleotide sequence ID" value="NZ_JABVCF010000008.1"/>
</dbReference>
<dbReference type="InterPro" id="IPR036365">
    <property type="entry name" value="PGBD-like_sf"/>
</dbReference>
<dbReference type="Proteomes" id="UP000680348">
    <property type="component" value="Unassembled WGS sequence"/>
</dbReference>
<dbReference type="InterPro" id="IPR024408">
    <property type="entry name" value="Muramidase"/>
</dbReference>
<dbReference type="InterPro" id="IPR002477">
    <property type="entry name" value="Peptidoglycan-bd-like"/>
</dbReference>
<feature type="domain" description="Peptidoglycan binding-like" evidence="1">
    <location>
        <begin position="213"/>
        <end position="268"/>
    </location>
</feature>
<protein>
    <submittedName>
        <fullName evidence="3">DUF3380 domain-containing protein</fullName>
    </submittedName>
</protein>
<evidence type="ECO:0000259" key="1">
    <source>
        <dbReference type="Pfam" id="PF01471"/>
    </source>
</evidence>
<gene>
    <name evidence="3" type="ORF">KEU06_15820</name>
</gene>
<dbReference type="Pfam" id="PF11860">
    <property type="entry name" value="Muramidase"/>
    <property type="match status" value="1"/>
</dbReference>
<dbReference type="AlphaFoldDB" id="A0A942E2X9"/>
<accession>A0A942E2X9</accession>
<dbReference type="InterPro" id="IPR036366">
    <property type="entry name" value="PGBDSf"/>
</dbReference>
<organism evidence="3 4">
    <name type="scientific">Pseudaminobacter soli</name>
    <name type="common">ex Zhang et al. 2022</name>
    <dbReference type="NCBI Taxonomy" id="2831468"/>
    <lineage>
        <taxon>Bacteria</taxon>
        <taxon>Pseudomonadati</taxon>
        <taxon>Pseudomonadota</taxon>
        <taxon>Alphaproteobacteria</taxon>
        <taxon>Hyphomicrobiales</taxon>
        <taxon>Phyllobacteriaceae</taxon>
        <taxon>Pseudaminobacter</taxon>
    </lineage>
</organism>
<proteinExistence type="predicted"/>
<dbReference type="SUPFAM" id="SSF53955">
    <property type="entry name" value="Lysozyme-like"/>
    <property type="match status" value="1"/>
</dbReference>
<name>A0A942E2X9_9HYPH</name>
<comment type="caution">
    <text evidence="3">The sequence shown here is derived from an EMBL/GenBank/DDBJ whole genome shotgun (WGS) entry which is preliminary data.</text>
</comment>
<keyword evidence="4" id="KW-1185">Reference proteome</keyword>
<dbReference type="Gene3D" id="1.10.101.10">
    <property type="entry name" value="PGBD-like superfamily/PGBD"/>
    <property type="match status" value="1"/>
</dbReference>
<dbReference type="SUPFAM" id="SSF47090">
    <property type="entry name" value="PGBD-like"/>
    <property type="match status" value="1"/>
</dbReference>
<dbReference type="EMBL" id="JAGWCR010000008">
    <property type="protein sequence ID" value="MBS3650080.1"/>
    <property type="molecule type" value="Genomic_DNA"/>
</dbReference>
<dbReference type="InterPro" id="IPR023346">
    <property type="entry name" value="Lysozyme-like_dom_sf"/>
</dbReference>
<evidence type="ECO:0000313" key="3">
    <source>
        <dbReference type="EMBL" id="MBS3650080.1"/>
    </source>
</evidence>
<sequence>MTFDDATLDGIKDEAARLKIEWEVLAAVTLVESGGRPLWDGLCPIRIVGHYFYRLLPKEKRDQARKAGLADPNAGKVKNPARMADRYAQLQRMIDLDEEAALASCSWGLGQVMGDHWRSLGYENVQELVADAKGSIAGQVRLMGRFIERNLLVDELRRKDWASFALKYNGKGALKNGYDVKMAAAYAKIVKDAGSYAYALNSVDLMLERGAKGASVRSLQNKLHKFRYYNGALDGVFGGGTEAAVMDFQRDAGLQVDGRAGPITMARLDGWTAADSAHAKPNGVADVVYKNQQAIRNRPCTTQLVQALGSAVHAVFGPGMQAQIYSGGQPRFGTPGKRTGSIRHDDYGLGGRALDAWIIDKNGDRLTGKNLAKLGQYWLASNLGGCGLEMATGGIHLDEWTTPPPGGGMYWMYPYAEKQSWGKDVRQMLIDGTRGIMP</sequence>